<dbReference type="GO" id="GO:0032301">
    <property type="term" value="C:MutSalpha complex"/>
    <property type="evidence" value="ECO:0007669"/>
    <property type="project" value="TreeGrafter"/>
</dbReference>
<protein>
    <recommendedName>
        <fullName evidence="5">DNA mismatch repair proteins mutS family domain-containing protein</fullName>
    </recommendedName>
</protein>
<dbReference type="STRING" id="286115.A0A507CUN9"/>
<dbReference type="EMBL" id="QEAN01000220">
    <property type="protein sequence ID" value="TPX42825.1"/>
    <property type="molecule type" value="Genomic_DNA"/>
</dbReference>
<comment type="caution">
    <text evidence="6">The sequence shown here is derived from an EMBL/GenBank/DDBJ whole genome shotgun (WGS) entry which is preliminary data.</text>
</comment>
<keyword evidence="3" id="KW-0067">ATP-binding</keyword>
<dbReference type="AlphaFoldDB" id="A0A507CUN9"/>
<reference evidence="6 7" key="1">
    <citation type="journal article" date="2019" name="Sci. Rep.">
        <title>Comparative genomics of chytrid fungi reveal insights into the obligate biotrophic and pathogenic lifestyle of Synchytrium endobioticum.</title>
        <authorList>
            <person name="van de Vossenberg B.T.L.H."/>
            <person name="Warris S."/>
            <person name="Nguyen H.D.T."/>
            <person name="van Gent-Pelzer M.P.E."/>
            <person name="Joly D.L."/>
            <person name="van de Geest H.C."/>
            <person name="Bonants P.J.M."/>
            <person name="Smith D.S."/>
            <person name="Levesque C.A."/>
            <person name="van der Lee T.A.J."/>
        </authorList>
    </citation>
    <scope>NUCLEOTIDE SEQUENCE [LARGE SCALE GENOMIC DNA]</scope>
    <source>
        <strain evidence="6 7">MB42</strain>
    </source>
</reference>
<accession>A0A507CUN9</accession>
<dbReference type="GO" id="GO:0140664">
    <property type="term" value="F:ATP-dependent DNA damage sensor activity"/>
    <property type="evidence" value="ECO:0007669"/>
    <property type="project" value="InterPro"/>
</dbReference>
<dbReference type="Proteomes" id="UP000317494">
    <property type="component" value="Unassembled WGS sequence"/>
</dbReference>
<evidence type="ECO:0000313" key="7">
    <source>
        <dbReference type="Proteomes" id="UP000317494"/>
    </source>
</evidence>
<keyword evidence="4" id="KW-0238">DNA-binding</keyword>
<dbReference type="PANTHER" id="PTHR11361:SF148">
    <property type="entry name" value="DNA MISMATCH REPAIR PROTEIN MSH6"/>
    <property type="match status" value="1"/>
</dbReference>
<name>A0A507CUN9_9FUNG</name>
<dbReference type="PANTHER" id="PTHR11361">
    <property type="entry name" value="DNA MISMATCH REPAIR PROTEIN MUTS FAMILY MEMBER"/>
    <property type="match status" value="1"/>
</dbReference>
<evidence type="ECO:0000313" key="6">
    <source>
        <dbReference type="EMBL" id="TPX42825.1"/>
    </source>
</evidence>
<evidence type="ECO:0000259" key="5">
    <source>
        <dbReference type="Pfam" id="PF00488"/>
    </source>
</evidence>
<dbReference type="InterPro" id="IPR000432">
    <property type="entry name" value="DNA_mismatch_repair_MutS_C"/>
</dbReference>
<evidence type="ECO:0000256" key="4">
    <source>
        <dbReference type="ARBA" id="ARBA00023125"/>
    </source>
</evidence>
<dbReference type="InterPro" id="IPR045076">
    <property type="entry name" value="MutS"/>
</dbReference>
<evidence type="ECO:0000256" key="2">
    <source>
        <dbReference type="ARBA" id="ARBA00022741"/>
    </source>
</evidence>
<proteinExistence type="inferred from homology"/>
<dbReference type="GO" id="GO:0005524">
    <property type="term" value="F:ATP binding"/>
    <property type="evidence" value="ECO:0007669"/>
    <property type="project" value="UniProtKB-KW"/>
</dbReference>
<keyword evidence="2" id="KW-0547">Nucleotide-binding</keyword>
<dbReference type="Gene3D" id="3.40.50.300">
    <property type="entry name" value="P-loop containing nucleotide triphosphate hydrolases"/>
    <property type="match status" value="1"/>
</dbReference>
<dbReference type="GO" id="GO:0030983">
    <property type="term" value="F:mismatched DNA binding"/>
    <property type="evidence" value="ECO:0007669"/>
    <property type="project" value="InterPro"/>
</dbReference>
<dbReference type="GO" id="GO:0006298">
    <property type="term" value="P:mismatch repair"/>
    <property type="evidence" value="ECO:0007669"/>
    <property type="project" value="InterPro"/>
</dbReference>
<comment type="similarity">
    <text evidence="1">Belongs to the DNA mismatch repair MutS family.</text>
</comment>
<dbReference type="Pfam" id="PF00488">
    <property type="entry name" value="MutS_V"/>
    <property type="match status" value="1"/>
</dbReference>
<keyword evidence="7" id="KW-1185">Reference proteome</keyword>
<dbReference type="VEuPathDB" id="FungiDB:SeMB42_g04984"/>
<evidence type="ECO:0000256" key="1">
    <source>
        <dbReference type="ARBA" id="ARBA00006271"/>
    </source>
</evidence>
<organism evidence="6 7">
    <name type="scientific">Synchytrium endobioticum</name>
    <dbReference type="NCBI Taxonomy" id="286115"/>
    <lineage>
        <taxon>Eukaryota</taxon>
        <taxon>Fungi</taxon>
        <taxon>Fungi incertae sedis</taxon>
        <taxon>Chytridiomycota</taxon>
        <taxon>Chytridiomycota incertae sedis</taxon>
        <taxon>Chytridiomycetes</taxon>
        <taxon>Synchytriales</taxon>
        <taxon>Synchytriaceae</taxon>
        <taxon>Synchytrium</taxon>
    </lineage>
</organism>
<gene>
    <name evidence="6" type="ORF">SeMB42_g04984</name>
</gene>
<sequence>MFLEDKGTNLDVSKYLQSAEFLTRTETMTVPSNSSNCHVQPSTIAKTLLLQLCIAVIMAQLGCHLLAESCALTPFDRVFRRIDAYDNWKYPVSLAKLL</sequence>
<feature type="domain" description="DNA mismatch repair proteins mutS family" evidence="5">
    <location>
        <begin position="47"/>
        <end position="89"/>
    </location>
</feature>
<evidence type="ECO:0000256" key="3">
    <source>
        <dbReference type="ARBA" id="ARBA00022840"/>
    </source>
</evidence>
<dbReference type="InterPro" id="IPR027417">
    <property type="entry name" value="P-loop_NTPase"/>
</dbReference>